<keyword evidence="2" id="KW-1185">Reference proteome</keyword>
<protein>
    <recommendedName>
        <fullName evidence="3">Butirosin biosynthesis protein H, N-terminal</fullName>
    </recommendedName>
</protein>
<proteinExistence type="predicted"/>
<dbReference type="Proteomes" id="UP000184038">
    <property type="component" value="Unassembled WGS sequence"/>
</dbReference>
<organism evidence="1 2">
    <name type="scientific">Anaerosporobacter mobilis DSM 15930</name>
    <dbReference type="NCBI Taxonomy" id="1120996"/>
    <lineage>
        <taxon>Bacteria</taxon>
        <taxon>Bacillati</taxon>
        <taxon>Bacillota</taxon>
        <taxon>Clostridia</taxon>
        <taxon>Lachnospirales</taxon>
        <taxon>Lachnospiraceae</taxon>
        <taxon>Anaerosporobacter</taxon>
    </lineage>
</organism>
<accession>A0A1M7I8N2</accession>
<dbReference type="STRING" id="1120996.SAMN02746066_01729"/>
<evidence type="ECO:0000313" key="1">
    <source>
        <dbReference type="EMBL" id="SHM37055.1"/>
    </source>
</evidence>
<dbReference type="EMBL" id="FRCP01000009">
    <property type="protein sequence ID" value="SHM37055.1"/>
    <property type="molecule type" value="Genomic_DNA"/>
</dbReference>
<evidence type="ECO:0008006" key="3">
    <source>
        <dbReference type="Google" id="ProtNLM"/>
    </source>
</evidence>
<gene>
    <name evidence="1" type="ORF">SAMN02746066_01729</name>
</gene>
<dbReference type="AlphaFoldDB" id="A0A1M7I8N2"/>
<dbReference type="RefSeq" id="WP_073286083.1">
    <property type="nucleotide sequence ID" value="NZ_FRCP01000009.1"/>
</dbReference>
<name>A0A1M7I8N2_9FIRM</name>
<sequence length="345" mass="40860">MSYRINFDIETLLGDTANSDFLGVEFLNCYEYNLWQVMRQSGVNDYKAAINTRAFLKYDYEINSSFNIKLAEENVKILRKNLKNYYGIEFITFNDSGTKSMHEFITNALYSNKFVYVLYSHYHDSINDIGTVKKKKVYHSTLLTGYDDKRNVYIVLVDGRYNIGFKDLDIMYEYFSKLKAETRDFNVFYLSKENKKSIVKNDIYTDISQDMSNLLLNWEDEINCYQSVINKLEQLNFCKESNDYLNNLRIYFYKLRLGFNGNLYFKLKALEELTAYSFNNYYEKFLENRKKSEVIANMIGKLLVDFSSDRLEKIICKIDQVFLQDSFKLKSELADIMKSLKQSSL</sequence>
<evidence type="ECO:0000313" key="2">
    <source>
        <dbReference type="Proteomes" id="UP000184038"/>
    </source>
</evidence>
<reference evidence="1 2" key="1">
    <citation type="submission" date="2016-11" db="EMBL/GenBank/DDBJ databases">
        <authorList>
            <person name="Jaros S."/>
            <person name="Januszkiewicz K."/>
            <person name="Wedrychowicz H."/>
        </authorList>
    </citation>
    <scope>NUCLEOTIDE SEQUENCE [LARGE SCALE GENOMIC DNA]</scope>
    <source>
        <strain evidence="1 2">DSM 15930</strain>
    </source>
</reference>